<reference evidence="1 2" key="1">
    <citation type="journal article" date="2024" name="G3 (Bethesda)">
        <title>Genome assembly of Hibiscus sabdariffa L. provides insights into metabolisms of medicinal natural products.</title>
        <authorList>
            <person name="Kim T."/>
        </authorList>
    </citation>
    <scope>NUCLEOTIDE SEQUENCE [LARGE SCALE GENOMIC DNA]</scope>
    <source>
        <strain evidence="1">TK-2024</strain>
        <tissue evidence="1">Old leaves</tissue>
    </source>
</reference>
<dbReference type="Proteomes" id="UP001472677">
    <property type="component" value="Unassembled WGS sequence"/>
</dbReference>
<name>A0ABR2B1L8_9ROSI</name>
<comment type="caution">
    <text evidence="1">The sequence shown here is derived from an EMBL/GenBank/DDBJ whole genome shotgun (WGS) entry which is preliminary data.</text>
</comment>
<accession>A0ABR2B1L8</accession>
<evidence type="ECO:0000313" key="1">
    <source>
        <dbReference type="EMBL" id="KAK8500634.1"/>
    </source>
</evidence>
<evidence type="ECO:0000313" key="2">
    <source>
        <dbReference type="Proteomes" id="UP001472677"/>
    </source>
</evidence>
<gene>
    <name evidence="1" type="ORF">V6N12_020326</name>
</gene>
<dbReference type="EMBL" id="JBBPBM010000213">
    <property type="protein sequence ID" value="KAK8500634.1"/>
    <property type="molecule type" value="Genomic_DNA"/>
</dbReference>
<protein>
    <submittedName>
        <fullName evidence="1">Uncharacterized protein</fullName>
    </submittedName>
</protein>
<proteinExistence type="predicted"/>
<sequence>MCKASLESPGATCSDASKQVPKASYLAKWYCKAVSSARGHIKSKSLVAIRDRLSNMSEGLVSQGSLNIRLYMEALRAARCPLTILEKWQMASWYRHASNATMAAILRWMRSLIWDRS</sequence>
<organism evidence="1 2">
    <name type="scientific">Hibiscus sabdariffa</name>
    <name type="common">roselle</name>
    <dbReference type="NCBI Taxonomy" id="183260"/>
    <lineage>
        <taxon>Eukaryota</taxon>
        <taxon>Viridiplantae</taxon>
        <taxon>Streptophyta</taxon>
        <taxon>Embryophyta</taxon>
        <taxon>Tracheophyta</taxon>
        <taxon>Spermatophyta</taxon>
        <taxon>Magnoliopsida</taxon>
        <taxon>eudicotyledons</taxon>
        <taxon>Gunneridae</taxon>
        <taxon>Pentapetalae</taxon>
        <taxon>rosids</taxon>
        <taxon>malvids</taxon>
        <taxon>Malvales</taxon>
        <taxon>Malvaceae</taxon>
        <taxon>Malvoideae</taxon>
        <taxon>Hibiscus</taxon>
    </lineage>
</organism>
<keyword evidence="2" id="KW-1185">Reference proteome</keyword>